<dbReference type="EC" id="3.1.1.-" evidence="13"/>
<dbReference type="HOGENOM" id="CLU_006586_13_0_1"/>
<evidence type="ECO:0000256" key="7">
    <source>
        <dbReference type="ARBA" id="ARBA00023157"/>
    </source>
</evidence>
<evidence type="ECO:0000256" key="11">
    <source>
        <dbReference type="ARBA" id="ARBA00038819"/>
    </source>
</evidence>
<dbReference type="SUPFAM" id="SSF53474">
    <property type="entry name" value="alpha/beta-Hydrolases"/>
    <property type="match status" value="1"/>
</dbReference>
<dbReference type="InterPro" id="IPR019819">
    <property type="entry name" value="Carboxylesterase_B_CS"/>
</dbReference>
<protein>
    <recommendedName>
        <fullName evidence="13">Carboxylic ester hydrolase</fullName>
        <ecNumber evidence="13">3.1.1.-</ecNumber>
    </recommendedName>
</protein>
<comment type="subunit">
    <text evidence="11">Homotetramer; disulfide-linked. Dimer of dimers.</text>
</comment>
<comment type="similarity">
    <text evidence="2 13">Belongs to the type-B carboxylesterase/lipase family.</text>
</comment>
<dbReference type="Gene3D" id="3.40.50.1820">
    <property type="entry name" value="alpha/beta hydrolase"/>
    <property type="match status" value="1"/>
</dbReference>
<reference evidence="15" key="3">
    <citation type="submission" date="2025-09" db="UniProtKB">
        <authorList>
            <consortium name="Ensembl"/>
        </authorList>
    </citation>
    <scope>IDENTIFICATION</scope>
</reference>
<evidence type="ECO:0000256" key="9">
    <source>
        <dbReference type="ARBA" id="ARBA00036543"/>
    </source>
</evidence>
<comment type="function">
    <text evidence="10">Esterase with broad substrate specificity. Contributes to the inactivation of the neurotransmitter acetylcholine. Can degrade neurotoxic organophosphate esters.</text>
</comment>
<evidence type="ECO:0000256" key="3">
    <source>
        <dbReference type="ARBA" id="ARBA00022487"/>
    </source>
</evidence>
<keyword evidence="3" id="KW-0719">Serine esterase</keyword>
<dbReference type="FunCoup" id="H3CL30">
    <property type="interactions" value="146"/>
</dbReference>
<dbReference type="CDD" id="cd00312">
    <property type="entry name" value="Esterase_lipase"/>
    <property type="match status" value="1"/>
</dbReference>
<evidence type="ECO:0000256" key="4">
    <source>
        <dbReference type="ARBA" id="ARBA00022525"/>
    </source>
</evidence>
<feature type="active site" description="Charge relay system" evidence="12">
    <location>
        <position position="468"/>
    </location>
</feature>
<dbReference type="OMA" id="GAWYAPP"/>
<keyword evidence="16" id="KW-1185">Reference proteome</keyword>
<reference evidence="15" key="2">
    <citation type="submission" date="2025-08" db="UniProtKB">
        <authorList>
            <consortium name="Ensembl"/>
        </authorList>
    </citation>
    <scope>IDENTIFICATION</scope>
</reference>
<evidence type="ECO:0000256" key="8">
    <source>
        <dbReference type="ARBA" id="ARBA00023180"/>
    </source>
</evidence>
<feature type="active site" description="Acyl-ester intermediate" evidence="12">
    <location>
        <position position="234"/>
    </location>
</feature>
<dbReference type="Pfam" id="PF00135">
    <property type="entry name" value="COesterase"/>
    <property type="match status" value="1"/>
</dbReference>
<evidence type="ECO:0000256" key="5">
    <source>
        <dbReference type="ARBA" id="ARBA00022553"/>
    </source>
</evidence>
<dbReference type="PANTHER" id="PTHR43918">
    <property type="entry name" value="ACETYLCHOLINESTERASE"/>
    <property type="match status" value="1"/>
</dbReference>
<dbReference type="AlphaFoldDB" id="H3CL30"/>
<comment type="subcellular location">
    <subcellularLocation>
        <location evidence="1">Secreted</location>
    </subcellularLocation>
</comment>
<dbReference type="InterPro" id="IPR050654">
    <property type="entry name" value="AChE-related_enzymes"/>
</dbReference>
<dbReference type="GO" id="GO:0003990">
    <property type="term" value="F:acetylcholinesterase activity"/>
    <property type="evidence" value="ECO:0007669"/>
    <property type="project" value="TreeGrafter"/>
</dbReference>
<dbReference type="GO" id="GO:0005615">
    <property type="term" value="C:extracellular space"/>
    <property type="evidence" value="ECO:0007669"/>
    <property type="project" value="TreeGrafter"/>
</dbReference>
<evidence type="ECO:0000313" key="16">
    <source>
        <dbReference type="Proteomes" id="UP000007303"/>
    </source>
</evidence>
<dbReference type="PROSITE" id="PS00122">
    <property type="entry name" value="CARBOXYLESTERASE_B_1"/>
    <property type="match status" value="1"/>
</dbReference>
<dbReference type="InterPro" id="IPR000997">
    <property type="entry name" value="Cholinesterase"/>
</dbReference>
<keyword evidence="4" id="KW-0964">Secreted</keyword>
<evidence type="ECO:0000256" key="12">
    <source>
        <dbReference type="PIRSR" id="PIRSR600997-1"/>
    </source>
</evidence>
<dbReference type="PANTHER" id="PTHR43918:SF5">
    <property type="entry name" value="CHOLINESTERASE"/>
    <property type="match status" value="1"/>
</dbReference>
<accession>H3CL30</accession>
<keyword evidence="7" id="KW-1015">Disulfide bond</keyword>
<dbReference type="STRING" id="99883.ENSTNIP00000008959"/>
<evidence type="ECO:0000259" key="14">
    <source>
        <dbReference type="Pfam" id="PF00135"/>
    </source>
</evidence>
<dbReference type="InterPro" id="IPR002018">
    <property type="entry name" value="CarbesteraseB"/>
</dbReference>
<evidence type="ECO:0000313" key="15">
    <source>
        <dbReference type="Ensembl" id="ENSTNIP00000008959.1"/>
    </source>
</evidence>
<dbReference type="GeneTree" id="ENSGT00940000157637"/>
<dbReference type="PRINTS" id="PR00878">
    <property type="entry name" value="CHOLNESTRASE"/>
</dbReference>
<keyword evidence="6 13" id="KW-0378">Hydrolase</keyword>
<feature type="signal peptide" evidence="13">
    <location>
        <begin position="1"/>
        <end position="31"/>
    </location>
</feature>
<dbReference type="Ensembl" id="ENSTNIT00000009130.1">
    <property type="protein sequence ID" value="ENSTNIP00000008959.1"/>
    <property type="gene ID" value="ENSTNIG00000006210.1"/>
</dbReference>
<dbReference type="PROSITE" id="PS00941">
    <property type="entry name" value="CARBOXYLESTERASE_B_2"/>
    <property type="match status" value="1"/>
</dbReference>
<comment type="catalytic activity">
    <reaction evidence="9">
        <text>an acylcholine + H2O = a carboxylate + choline + H(+)</text>
        <dbReference type="Rhea" id="RHEA:21964"/>
        <dbReference type="ChEBI" id="CHEBI:15354"/>
        <dbReference type="ChEBI" id="CHEBI:15377"/>
        <dbReference type="ChEBI" id="CHEBI:15378"/>
        <dbReference type="ChEBI" id="CHEBI:29067"/>
        <dbReference type="ChEBI" id="CHEBI:35287"/>
        <dbReference type="EC" id="3.1.1.8"/>
    </reaction>
</comment>
<dbReference type="InterPro" id="IPR019826">
    <property type="entry name" value="Carboxylesterase_B_AS"/>
</dbReference>
<feature type="domain" description="Carboxylesterase type B" evidence="14">
    <location>
        <begin position="35"/>
        <end position="549"/>
    </location>
</feature>
<dbReference type="InterPro" id="IPR029058">
    <property type="entry name" value="AB_hydrolase_fold"/>
</dbReference>
<evidence type="ECO:0000256" key="6">
    <source>
        <dbReference type="ARBA" id="ARBA00022801"/>
    </source>
</evidence>
<sequence length="553" mass="61530">VRAEFFSVQDFAMATFSFLLLLPYVLSVSLAAEDELIVTTKSGQVQGKLLPVLDGEVRAFLGIPYAKPPVENLRFRPPQPADPWQGVKDATNYGNSCFQLRDTTFPGFRGAEMWNPNTLISEDCLYLNIWTPQMNTDSLQSPLPVMIWIYGGAFTTGTTSLDLYDGRYLTKSEDVIVVSMNYSIPVFGFLSLPNNPNVRGNAGLMDQRLAIQWVVDNIAAFGGDPSQITLFGESAGSISVGLHVLSPGSNVLFKRAVMQSFVPTAPGATFDLEETWKRAIKLGTLLDCPTSAPAELETCLQRVNASQLAVAQFGVLSNLESYPFFPVVDGVFLPDTPKALLNSKSNTKELLLGVNKNEASYFLVYAVPGYDLGDSLISKKQLLYGLDLFFGKEIEPFASTITDLYSSVTADSGRFRDFLEKTVSDAVFNCPVQKFSASYEQSGGKPFLYYFQHRSSTNPWPEWMGVMHGYEIEFVFGLPLNASLGYTEEEVNMSKRFMKYWATFARTGNPGTDGQPWPMFTPENKKYITLDTQAPQFKSNLRAEECMFWDLIF</sequence>
<keyword evidence="5" id="KW-0597">Phosphoprotein</keyword>
<dbReference type="GO" id="GO:0005886">
    <property type="term" value="C:plasma membrane"/>
    <property type="evidence" value="ECO:0007669"/>
    <property type="project" value="TreeGrafter"/>
</dbReference>
<dbReference type="FunFam" id="3.40.50.1820:FF:000029">
    <property type="entry name" value="Acetylcholinesterase"/>
    <property type="match status" value="1"/>
</dbReference>
<dbReference type="ESTHER" id="tetng-h3cl30">
    <property type="family name" value="BCHE"/>
</dbReference>
<dbReference type="GO" id="GO:0019695">
    <property type="term" value="P:choline metabolic process"/>
    <property type="evidence" value="ECO:0007669"/>
    <property type="project" value="TreeGrafter"/>
</dbReference>
<evidence type="ECO:0000256" key="2">
    <source>
        <dbReference type="ARBA" id="ARBA00005964"/>
    </source>
</evidence>
<dbReference type="GO" id="GO:0006581">
    <property type="term" value="P:acetylcholine catabolic process"/>
    <property type="evidence" value="ECO:0007669"/>
    <property type="project" value="TreeGrafter"/>
</dbReference>
<keyword evidence="8" id="KW-0325">Glycoprotein</keyword>
<keyword evidence="13" id="KW-0732">Signal</keyword>
<evidence type="ECO:0000256" key="10">
    <source>
        <dbReference type="ARBA" id="ARBA00037444"/>
    </source>
</evidence>
<reference evidence="16" key="1">
    <citation type="journal article" date="2004" name="Nature">
        <title>Genome duplication in the teleost fish Tetraodon nigroviridis reveals the early vertebrate proto-karyotype.</title>
        <authorList>
            <person name="Jaillon O."/>
            <person name="Aury J.-M."/>
            <person name="Brunet F."/>
            <person name="Petit J.-L."/>
            <person name="Stange-Thomann N."/>
            <person name="Mauceli E."/>
            <person name="Bouneau L."/>
            <person name="Fischer C."/>
            <person name="Ozouf-Costaz C."/>
            <person name="Bernot A."/>
            <person name="Nicaud S."/>
            <person name="Jaffe D."/>
            <person name="Fisher S."/>
            <person name="Lutfalla G."/>
            <person name="Dossat C."/>
            <person name="Segurens B."/>
            <person name="Dasilva C."/>
            <person name="Salanoubat M."/>
            <person name="Levy M."/>
            <person name="Boudet N."/>
            <person name="Castellano S."/>
            <person name="Anthouard V."/>
            <person name="Jubin C."/>
            <person name="Castelli V."/>
            <person name="Katinka M."/>
            <person name="Vacherie B."/>
            <person name="Biemont C."/>
            <person name="Skalli Z."/>
            <person name="Cattolico L."/>
            <person name="Poulain J."/>
            <person name="De Berardinis V."/>
            <person name="Cruaud C."/>
            <person name="Duprat S."/>
            <person name="Brottier P."/>
            <person name="Coutanceau J.-P."/>
            <person name="Gouzy J."/>
            <person name="Parra G."/>
            <person name="Lardier G."/>
            <person name="Chapple C."/>
            <person name="McKernan K.J."/>
            <person name="McEwan P."/>
            <person name="Bosak S."/>
            <person name="Kellis M."/>
            <person name="Volff J.-N."/>
            <person name="Guigo R."/>
            <person name="Zody M.C."/>
            <person name="Mesirov J."/>
            <person name="Lindblad-Toh K."/>
            <person name="Birren B."/>
            <person name="Nusbaum C."/>
            <person name="Kahn D."/>
            <person name="Robinson-Rechavi M."/>
            <person name="Laudet V."/>
            <person name="Schachter V."/>
            <person name="Quetier F."/>
            <person name="Saurin W."/>
            <person name="Scarpelli C."/>
            <person name="Wincker P."/>
            <person name="Lander E.S."/>
            <person name="Weissenbach J."/>
            <person name="Roest Crollius H."/>
        </authorList>
    </citation>
    <scope>NUCLEOTIDE SEQUENCE [LARGE SCALE GENOMIC DNA]</scope>
</reference>
<feature type="active site" description="Charge relay system" evidence="12">
    <location>
        <position position="358"/>
    </location>
</feature>
<evidence type="ECO:0000256" key="1">
    <source>
        <dbReference type="ARBA" id="ARBA00004613"/>
    </source>
</evidence>
<organism evidence="15 16">
    <name type="scientific">Tetraodon nigroviridis</name>
    <name type="common">Spotted green pufferfish</name>
    <name type="synonym">Chelonodon nigroviridis</name>
    <dbReference type="NCBI Taxonomy" id="99883"/>
    <lineage>
        <taxon>Eukaryota</taxon>
        <taxon>Metazoa</taxon>
        <taxon>Chordata</taxon>
        <taxon>Craniata</taxon>
        <taxon>Vertebrata</taxon>
        <taxon>Euteleostomi</taxon>
        <taxon>Actinopterygii</taxon>
        <taxon>Neopterygii</taxon>
        <taxon>Teleostei</taxon>
        <taxon>Neoteleostei</taxon>
        <taxon>Acanthomorphata</taxon>
        <taxon>Eupercaria</taxon>
        <taxon>Tetraodontiformes</taxon>
        <taxon>Tetradontoidea</taxon>
        <taxon>Tetraodontidae</taxon>
        <taxon>Tetraodon</taxon>
    </lineage>
</organism>
<proteinExistence type="inferred from homology"/>
<name>H3CL30_TETNG</name>
<feature type="chain" id="PRO_5005134205" description="Carboxylic ester hydrolase" evidence="13">
    <location>
        <begin position="32"/>
        <end position="553"/>
    </location>
</feature>
<dbReference type="InParanoid" id="H3CL30"/>
<evidence type="ECO:0000256" key="13">
    <source>
        <dbReference type="RuleBase" id="RU361235"/>
    </source>
</evidence>
<dbReference type="Proteomes" id="UP000007303">
    <property type="component" value="Unassembled WGS sequence"/>
</dbReference>